<keyword evidence="3 5" id="KW-1133">Transmembrane helix</keyword>
<organism evidence="6 7">
    <name type="scientific">Thermostaphylospora chromogena</name>
    <dbReference type="NCBI Taxonomy" id="35622"/>
    <lineage>
        <taxon>Bacteria</taxon>
        <taxon>Bacillati</taxon>
        <taxon>Actinomycetota</taxon>
        <taxon>Actinomycetes</taxon>
        <taxon>Streptosporangiales</taxon>
        <taxon>Thermomonosporaceae</taxon>
        <taxon>Thermostaphylospora</taxon>
    </lineage>
</organism>
<dbReference type="Proteomes" id="UP000217103">
    <property type="component" value="Unassembled WGS sequence"/>
</dbReference>
<protein>
    <submittedName>
        <fullName evidence="6">DoxX-like family protein</fullName>
    </submittedName>
</protein>
<reference evidence="6 7" key="1">
    <citation type="submission" date="2016-10" db="EMBL/GenBank/DDBJ databases">
        <authorList>
            <person name="de Groot N.N."/>
        </authorList>
    </citation>
    <scope>NUCLEOTIDE SEQUENCE [LARGE SCALE GENOMIC DNA]</scope>
    <source>
        <strain evidence="6 7">DSM 43794</strain>
    </source>
</reference>
<comment type="subcellular location">
    <subcellularLocation>
        <location evidence="1">Membrane</location>
        <topology evidence="1">Multi-pass membrane protein</topology>
    </subcellularLocation>
</comment>
<feature type="transmembrane region" description="Helical" evidence="5">
    <location>
        <begin position="95"/>
        <end position="115"/>
    </location>
</feature>
<evidence type="ECO:0000256" key="4">
    <source>
        <dbReference type="ARBA" id="ARBA00023136"/>
    </source>
</evidence>
<dbReference type="Pfam" id="PF13564">
    <property type="entry name" value="DoxX_2"/>
    <property type="match status" value="1"/>
</dbReference>
<evidence type="ECO:0000313" key="7">
    <source>
        <dbReference type="Proteomes" id="UP000217103"/>
    </source>
</evidence>
<dbReference type="RefSeq" id="WP_093259853.1">
    <property type="nucleotide sequence ID" value="NZ_FNKK01000002.1"/>
</dbReference>
<name>A0A1H1G256_9ACTN</name>
<evidence type="ECO:0000256" key="3">
    <source>
        <dbReference type="ARBA" id="ARBA00022989"/>
    </source>
</evidence>
<evidence type="ECO:0000256" key="1">
    <source>
        <dbReference type="ARBA" id="ARBA00004141"/>
    </source>
</evidence>
<keyword evidence="7" id="KW-1185">Reference proteome</keyword>
<evidence type="ECO:0000256" key="5">
    <source>
        <dbReference type="SAM" id="Phobius"/>
    </source>
</evidence>
<keyword evidence="2 5" id="KW-0812">Transmembrane</keyword>
<dbReference type="EMBL" id="FNKK01000002">
    <property type="protein sequence ID" value="SDR07327.1"/>
    <property type="molecule type" value="Genomic_DNA"/>
</dbReference>
<dbReference type="GO" id="GO:0016020">
    <property type="term" value="C:membrane"/>
    <property type="evidence" value="ECO:0007669"/>
    <property type="project" value="UniProtKB-SubCell"/>
</dbReference>
<accession>A0A1H1G256</accession>
<keyword evidence="4 5" id="KW-0472">Membrane</keyword>
<evidence type="ECO:0000256" key="2">
    <source>
        <dbReference type="ARBA" id="ARBA00022692"/>
    </source>
</evidence>
<dbReference type="AlphaFoldDB" id="A0A1H1G256"/>
<proteinExistence type="predicted"/>
<dbReference type="InterPro" id="IPR032808">
    <property type="entry name" value="DoxX"/>
</dbReference>
<sequence length="116" mass="11769">MSTAYVVVAVVTAAANIAAAVADFRRAGWILRNMTAYGIPHSWIHPLGAAKAAGALGLLAGLAVPALGTVAAACLVLYFIGAVATVVRARVYPHLLYPGVFLLLAAASLTLNLTAA</sequence>
<gene>
    <name evidence="6" type="ORF">SAMN04489764_3328</name>
</gene>
<evidence type="ECO:0000313" key="6">
    <source>
        <dbReference type="EMBL" id="SDR07327.1"/>
    </source>
</evidence>
<dbReference type="STRING" id="35622.SAMN04489764_3328"/>